<evidence type="ECO:0000313" key="12">
    <source>
        <dbReference type="Proteomes" id="UP000472272"/>
    </source>
</evidence>
<keyword evidence="6" id="KW-0862">Zinc</keyword>
<dbReference type="SUPFAM" id="SSF57845">
    <property type="entry name" value="B-box zinc-binding domain"/>
    <property type="match status" value="1"/>
</dbReference>
<evidence type="ECO:0000256" key="5">
    <source>
        <dbReference type="ARBA" id="ARBA00022771"/>
    </source>
</evidence>
<evidence type="ECO:0000256" key="7">
    <source>
        <dbReference type="PROSITE-ProRule" id="PRU00024"/>
    </source>
</evidence>
<dbReference type="GeneTree" id="ENSGT00940000162489"/>
<dbReference type="AlphaFoldDB" id="A0A670J2D8"/>
<gene>
    <name evidence="11" type="primary">LOC114599146</name>
</gene>
<dbReference type="InterPro" id="IPR000315">
    <property type="entry name" value="Znf_B-box"/>
</dbReference>
<evidence type="ECO:0000259" key="10">
    <source>
        <dbReference type="PROSITE" id="PS50119"/>
    </source>
</evidence>
<evidence type="ECO:0000256" key="2">
    <source>
        <dbReference type="ARBA" id="ARBA00008518"/>
    </source>
</evidence>
<accession>A0A670J2D8</accession>
<evidence type="ECO:0000259" key="9">
    <source>
        <dbReference type="PROSITE" id="PS50089"/>
    </source>
</evidence>
<dbReference type="GO" id="GO:0005654">
    <property type="term" value="C:nucleoplasm"/>
    <property type="evidence" value="ECO:0007669"/>
    <property type="project" value="TreeGrafter"/>
</dbReference>
<dbReference type="PROSITE" id="PS50089">
    <property type="entry name" value="ZF_RING_2"/>
    <property type="match status" value="1"/>
</dbReference>
<dbReference type="GeneID" id="114599146"/>
<evidence type="ECO:0000313" key="11">
    <source>
        <dbReference type="Ensembl" id="ENSPMRP00000017527.1"/>
    </source>
</evidence>
<dbReference type="OMA" id="GHCCSRL"/>
<protein>
    <recommendedName>
        <fullName evidence="3">RING-type E3 ubiquitin transferase</fullName>
        <ecNumber evidence="3">2.3.2.27</ecNumber>
    </recommendedName>
</protein>
<proteinExistence type="inferred from homology"/>
<evidence type="ECO:0000256" key="3">
    <source>
        <dbReference type="ARBA" id="ARBA00012483"/>
    </source>
</evidence>
<dbReference type="PROSITE" id="PS00518">
    <property type="entry name" value="ZF_RING_1"/>
    <property type="match status" value="1"/>
</dbReference>
<keyword evidence="5 7" id="KW-0863">Zinc-finger</keyword>
<dbReference type="Ensembl" id="ENSPMRT00000018660.1">
    <property type="protein sequence ID" value="ENSPMRP00000017527.1"/>
    <property type="gene ID" value="ENSPMRG00000011585.1"/>
</dbReference>
<dbReference type="InterPro" id="IPR017907">
    <property type="entry name" value="Znf_RING_CS"/>
</dbReference>
<evidence type="ECO:0000256" key="4">
    <source>
        <dbReference type="ARBA" id="ARBA00022723"/>
    </source>
</evidence>
<dbReference type="SMART" id="SM00336">
    <property type="entry name" value="BBOX"/>
    <property type="match status" value="2"/>
</dbReference>
<keyword evidence="12" id="KW-1185">Reference proteome</keyword>
<feature type="domain" description="B box-type" evidence="10">
    <location>
        <begin position="171"/>
        <end position="212"/>
    </location>
</feature>
<feature type="domain" description="B box-type" evidence="10">
    <location>
        <begin position="109"/>
        <end position="156"/>
    </location>
</feature>
<evidence type="ECO:0000256" key="1">
    <source>
        <dbReference type="ARBA" id="ARBA00000900"/>
    </source>
</evidence>
<sequence length="700" mass="78422">MFWAFEREALANRPDKIMATQSSTSLQDLIREDFLTCKICYDLYVVPKILPCLHTYCQKCLEPLVENGTIHCPECRLQSEAPGGSVGLKTNFFINSLLELFQMKRNKDLECTVCSSAQKVVAATARCLDCKDFLCQICSQGHCCSRLTLHHKVVNLEEFLAGHYDTEVRFLQELWCQDHPQEALRFFCDTCSMSICRDCRMLDHFQHKVVSMSSAVQRKRPSVEQLIKSLQGTITCISEQEKAVEEAMDKLKVESERVKEKICKYVEDITTYIFAQKDCVLAKLNAFLTEQLERFCLAQKELQSQKDKAMNTQEFSQRILCVGKDSEILHLEGMIRTRVEELQAHRLPQLQSQIPELTIAWDEPQQLSEGSIFSLVFPGEQPTRNAQQLELGSESLTSLGEESGEVMGTPSDSDEDSLTSESDSHFKSPFSSTGWSRRAGYAFSFALDPSLTKQKPNITGIAVVPHSGQVVLLDQANAEIKQYSAFGHFEGVIPLPASNSVFCGISVCGKILACSSETHLFFLNLDGLFLRKLQLRGSESSYPLASYGDSYVAVSEGTLCSISLYSPSGACVGRVQPDNYHGGKFLFIAVNSWEEFVVSDFIKKQIVVMEKSGVVLNVLNPSTSLLAKPFSICVDEDRNIFVIDQFKVIQFSPYDNTGKVVFSGQGQMGRPRVLAIDGNNLILVREDGNTHVFYLYGRLL</sequence>
<feature type="region of interest" description="Disordered" evidence="8">
    <location>
        <begin position="400"/>
        <end position="433"/>
    </location>
</feature>
<dbReference type="SMART" id="SM00184">
    <property type="entry name" value="RING"/>
    <property type="match status" value="1"/>
</dbReference>
<dbReference type="Gene3D" id="2.120.10.30">
    <property type="entry name" value="TolB, C-terminal domain"/>
    <property type="match status" value="1"/>
</dbReference>
<dbReference type="Gene3D" id="3.30.40.10">
    <property type="entry name" value="Zinc/RING finger domain, C3HC4 (zinc finger)"/>
    <property type="match status" value="1"/>
</dbReference>
<comment type="similarity">
    <text evidence="2">Belongs to the TRIM/RBCC family.</text>
</comment>
<dbReference type="InterPro" id="IPR011042">
    <property type="entry name" value="6-blade_b-propeller_TolB-like"/>
</dbReference>
<dbReference type="GO" id="GO:0008270">
    <property type="term" value="F:zinc ion binding"/>
    <property type="evidence" value="ECO:0007669"/>
    <property type="project" value="UniProtKB-KW"/>
</dbReference>
<dbReference type="SUPFAM" id="SSF50969">
    <property type="entry name" value="YVTN repeat-like/Quinoprotein amine dehydrogenase"/>
    <property type="match status" value="1"/>
</dbReference>
<dbReference type="Gene3D" id="3.30.160.60">
    <property type="entry name" value="Classic Zinc Finger"/>
    <property type="match status" value="1"/>
</dbReference>
<reference evidence="11" key="3">
    <citation type="submission" date="2025-09" db="UniProtKB">
        <authorList>
            <consortium name="Ensembl"/>
        </authorList>
    </citation>
    <scope>IDENTIFICATION</scope>
</reference>
<dbReference type="EC" id="2.3.2.27" evidence="3"/>
<feature type="domain" description="RING-type" evidence="9">
    <location>
        <begin position="37"/>
        <end position="76"/>
    </location>
</feature>
<dbReference type="GO" id="GO:0061630">
    <property type="term" value="F:ubiquitin protein ligase activity"/>
    <property type="evidence" value="ECO:0007669"/>
    <property type="project" value="UniProtKB-EC"/>
</dbReference>
<dbReference type="Pfam" id="PF00097">
    <property type="entry name" value="zf-C3HC4"/>
    <property type="match status" value="1"/>
</dbReference>
<dbReference type="PANTHER" id="PTHR25462:SF299">
    <property type="entry name" value="E3 UBIQUITIN-PROTEIN LIGASE TRIM56"/>
    <property type="match status" value="1"/>
</dbReference>
<keyword evidence="4" id="KW-0479">Metal-binding</keyword>
<dbReference type="InterPro" id="IPR001841">
    <property type="entry name" value="Znf_RING"/>
</dbReference>
<dbReference type="PROSITE" id="PS50119">
    <property type="entry name" value="ZF_BBOX"/>
    <property type="match status" value="2"/>
</dbReference>
<name>A0A670J2D8_PODMU</name>
<dbReference type="SUPFAM" id="SSF57850">
    <property type="entry name" value="RING/U-box"/>
    <property type="match status" value="1"/>
</dbReference>
<organism evidence="11 12">
    <name type="scientific">Podarcis muralis</name>
    <name type="common">Wall lizard</name>
    <name type="synonym">Lacerta muralis</name>
    <dbReference type="NCBI Taxonomy" id="64176"/>
    <lineage>
        <taxon>Eukaryota</taxon>
        <taxon>Metazoa</taxon>
        <taxon>Chordata</taxon>
        <taxon>Craniata</taxon>
        <taxon>Vertebrata</taxon>
        <taxon>Euteleostomi</taxon>
        <taxon>Lepidosauria</taxon>
        <taxon>Squamata</taxon>
        <taxon>Bifurcata</taxon>
        <taxon>Unidentata</taxon>
        <taxon>Episquamata</taxon>
        <taxon>Laterata</taxon>
        <taxon>Lacertibaenia</taxon>
        <taxon>Lacertidae</taxon>
        <taxon>Podarcis</taxon>
    </lineage>
</organism>
<dbReference type="RefSeq" id="XP_028589636.1">
    <property type="nucleotide sequence ID" value="XM_028733803.1"/>
</dbReference>
<dbReference type="InterPro" id="IPR047153">
    <property type="entry name" value="TRIM45/56/19-like"/>
</dbReference>
<evidence type="ECO:0000256" key="8">
    <source>
        <dbReference type="SAM" id="MobiDB-lite"/>
    </source>
</evidence>
<dbReference type="Proteomes" id="UP000472272">
    <property type="component" value="Chromosome 6"/>
</dbReference>
<evidence type="ECO:0000256" key="6">
    <source>
        <dbReference type="ARBA" id="ARBA00022833"/>
    </source>
</evidence>
<dbReference type="InterPro" id="IPR013083">
    <property type="entry name" value="Znf_RING/FYVE/PHD"/>
</dbReference>
<comment type="catalytic activity">
    <reaction evidence="1">
        <text>S-ubiquitinyl-[E2 ubiquitin-conjugating enzyme]-L-cysteine + [acceptor protein]-L-lysine = [E2 ubiquitin-conjugating enzyme]-L-cysteine + N(6)-ubiquitinyl-[acceptor protein]-L-lysine.</text>
        <dbReference type="EC" id="2.3.2.27"/>
    </reaction>
</comment>
<dbReference type="InterPro" id="IPR018957">
    <property type="entry name" value="Znf_C3HC4_RING-type"/>
</dbReference>
<dbReference type="PANTHER" id="PTHR25462">
    <property type="entry name" value="BONUS, ISOFORM C-RELATED"/>
    <property type="match status" value="1"/>
</dbReference>
<dbReference type="Pfam" id="PF00643">
    <property type="entry name" value="zf-B_box"/>
    <property type="match status" value="1"/>
</dbReference>
<dbReference type="InterPro" id="IPR011044">
    <property type="entry name" value="Quino_amine_DH_bsu"/>
</dbReference>
<dbReference type="GO" id="GO:0045087">
    <property type="term" value="P:innate immune response"/>
    <property type="evidence" value="ECO:0007669"/>
    <property type="project" value="TreeGrafter"/>
</dbReference>
<dbReference type="GO" id="GO:0060340">
    <property type="term" value="P:positive regulation of type I interferon-mediated signaling pathway"/>
    <property type="evidence" value="ECO:0007669"/>
    <property type="project" value="TreeGrafter"/>
</dbReference>
<reference evidence="11 12" key="1">
    <citation type="journal article" date="2019" name="Proc. Natl. Acad. Sci. U.S.A.">
        <title>Regulatory changes in pterin and carotenoid genes underlie balanced color polymorphisms in the wall lizard.</title>
        <authorList>
            <person name="Andrade P."/>
            <person name="Pinho C."/>
            <person name="Perez I de Lanuza G."/>
            <person name="Afonso S."/>
            <person name="Brejcha J."/>
            <person name="Rubin C.J."/>
            <person name="Wallerman O."/>
            <person name="Pereira P."/>
            <person name="Sabatino S.J."/>
            <person name="Bellati A."/>
            <person name="Pellitteri-Rosa D."/>
            <person name="Bosakova Z."/>
            <person name="Bunikis I."/>
            <person name="Carretero M.A."/>
            <person name="Feiner N."/>
            <person name="Marsik P."/>
            <person name="Pauperio F."/>
            <person name="Salvi D."/>
            <person name="Soler L."/>
            <person name="While G.M."/>
            <person name="Uller T."/>
            <person name="Font E."/>
            <person name="Andersson L."/>
            <person name="Carneiro M."/>
        </authorList>
    </citation>
    <scope>NUCLEOTIDE SEQUENCE</scope>
</reference>
<reference evidence="11" key="2">
    <citation type="submission" date="2025-08" db="UniProtKB">
        <authorList>
            <consortium name="Ensembl"/>
        </authorList>
    </citation>
    <scope>IDENTIFICATION</scope>
</reference>